<sequence>NDKILKYWHPTDLGCTKDYCGHHSLSTRRCRFKRLGQPHLPKGEAFRQRSP</sequence>
<organism evidence="1">
    <name type="scientific">Drosophila melanogaster</name>
    <name type="common">Fruit fly</name>
    <dbReference type="NCBI Taxonomy" id="7227"/>
    <lineage>
        <taxon>Eukaryota</taxon>
        <taxon>Metazoa</taxon>
        <taxon>Ecdysozoa</taxon>
        <taxon>Arthropoda</taxon>
        <taxon>Hexapoda</taxon>
        <taxon>Insecta</taxon>
        <taxon>Pterygota</taxon>
        <taxon>Neoptera</taxon>
        <taxon>Endopterygota</taxon>
        <taxon>Diptera</taxon>
        <taxon>Brachycera</taxon>
        <taxon>Muscomorpha</taxon>
        <taxon>Ephydroidea</taxon>
        <taxon>Drosophilidae</taxon>
        <taxon>Drosophila</taxon>
        <taxon>Sophophora</taxon>
    </lineage>
</organism>
<evidence type="ECO:0000313" key="1">
    <source>
        <dbReference type="EMBL" id="ADZ53068.1"/>
    </source>
</evidence>
<dbReference type="EMBL" id="BT126141">
    <property type="protein sequence ID" value="ADZ53068.1"/>
    <property type="molecule type" value="mRNA"/>
</dbReference>
<feature type="non-terminal residue" evidence="1">
    <location>
        <position position="1"/>
    </location>
</feature>
<proteinExistence type="evidence at transcript level"/>
<protein>
    <submittedName>
        <fullName evidence="1">MIP20220p</fullName>
    </submittedName>
</protein>
<name>F2FB54_DROME</name>
<dbReference type="AlphaFoldDB" id="F2FB54"/>
<reference evidence="1" key="1">
    <citation type="submission" date="2011-03" db="EMBL/GenBank/DDBJ databases">
        <authorList>
            <person name="Carlson J."/>
            <person name="Booth B."/>
            <person name="Frise E."/>
            <person name="Sandler J."/>
            <person name="Wan K."/>
            <person name="Yu C."/>
            <person name="Celniker S."/>
        </authorList>
    </citation>
    <scope>NUCLEOTIDE SEQUENCE</scope>
</reference>
<accession>F2FB54</accession>